<dbReference type="SMART" id="SM01088">
    <property type="entry name" value="Col_cuticle_N"/>
    <property type="match status" value="1"/>
</dbReference>
<evidence type="ECO:0000259" key="4">
    <source>
        <dbReference type="SMART" id="SM01088"/>
    </source>
</evidence>
<reference evidence="7" key="1">
    <citation type="submission" date="2016-04" db="UniProtKB">
        <authorList>
            <consortium name="WormBaseParasite"/>
        </authorList>
    </citation>
    <scope>IDENTIFICATION</scope>
</reference>
<reference evidence="5 6" key="2">
    <citation type="submission" date="2018-11" db="EMBL/GenBank/DDBJ databases">
        <authorList>
            <consortium name="Pathogen Informatics"/>
        </authorList>
    </citation>
    <scope>NUCLEOTIDE SEQUENCE [LARGE SCALE GENOMIC DNA]</scope>
</reference>
<feature type="region of interest" description="Disordered" evidence="2">
    <location>
        <begin position="95"/>
        <end position="121"/>
    </location>
</feature>
<proteinExistence type="predicted"/>
<keyword evidence="3" id="KW-0812">Transmembrane</keyword>
<feature type="compositionally biased region" description="Low complexity" evidence="2">
    <location>
        <begin position="174"/>
        <end position="183"/>
    </location>
</feature>
<dbReference type="Pfam" id="PF01484">
    <property type="entry name" value="Col_cuticle_N"/>
    <property type="match status" value="1"/>
</dbReference>
<keyword evidence="3" id="KW-1133">Transmembrane helix</keyword>
<dbReference type="PANTHER" id="PTHR24637">
    <property type="entry name" value="COLLAGEN"/>
    <property type="match status" value="1"/>
</dbReference>
<dbReference type="Proteomes" id="UP000271162">
    <property type="component" value="Unassembled WGS sequence"/>
</dbReference>
<protein>
    <submittedName>
        <fullName evidence="7">Col_cuticle_N domain-containing protein</fullName>
    </submittedName>
</protein>
<keyword evidence="3" id="KW-0472">Membrane</keyword>
<dbReference type="STRING" id="27835.A0A0N4YES4"/>
<accession>A0A0N4YES4</accession>
<dbReference type="InterPro" id="IPR002486">
    <property type="entry name" value="Col_cuticle_N"/>
</dbReference>
<dbReference type="WBParaSite" id="NBR_0001522101-mRNA-1">
    <property type="protein sequence ID" value="NBR_0001522101-mRNA-1"/>
    <property type="gene ID" value="NBR_0001522101"/>
</dbReference>
<sequence length="247" mass="24528">MTVSTIVSGAAAVAGIATTISIVTVVYLVNDINSFYDEAIEELSQFKDYANSAWQEMRPSPSEAFGYDRLISRSRRQVPDFCNCGTQARNCPIGPPGPPGLQGFPGEPGPQGIPGKRGYDGIAISGGGGPVGCIPCPVGPPGAPGTDGLEGPKGLDGGPGPEPMAGPPGGPGLPGKQGPQGADGAPGVGGPAGVPGADAAYCPCPARTSLLGGAKALAAPQLKSNPKPMQSATVRSGDVVRSSDTVR</sequence>
<evidence type="ECO:0000313" key="6">
    <source>
        <dbReference type="Proteomes" id="UP000271162"/>
    </source>
</evidence>
<feature type="compositionally biased region" description="Polar residues" evidence="2">
    <location>
        <begin position="222"/>
        <end position="234"/>
    </location>
</feature>
<dbReference type="GO" id="GO:0042302">
    <property type="term" value="F:structural constituent of cuticle"/>
    <property type="evidence" value="ECO:0007669"/>
    <property type="project" value="InterPro"/>
</dbReference>
<dbReference type="EMBL" id="UYSL01021645">
    <property type="protein sequence ID" value="VDL78816.1"/>
    <property type="molecule type" value="Genomic_DNA"/>
</dbReference>
<keyword evidence="6" id="KW-1185">Reference proteome</keyword>
<evidence type="ECO:0000256" key="1">
    <source>
        <dbReference type="ARBA" id="ARBA00022737"/>
    </source>
</evidence>
<feature type="region of interest" description="Disordered" evidence="2">
    <location>
        <begin position="138"/>
        <end position="191"/>
    </location>
</feature>
<feature type="compositionally biased region" description="Pro residues" evidence="2">
    <location>
        <begin position="160"/>
        <end position="171"/>
    </location>
</feature>
<dbReference type="AlphaFoldDB" id="A0A0N4YES4"/>
<feature type="region of interest" description="Disordered" evidence="2">
    <location>
        <begin position="219"/>
        <end position="247"/>
    </location>
</feature>
<dbReference type="OMA" id="DYANSAW"/>
<evidence type="ECO:0000256" key="2">
    <source>
        <dbReference type="SAM" id="MobiDB-lite"/>
    </source>
</evidence>
<organism evidence="7">
    <name type="scientific">Nippostrongylus brasiliensis</name>
    <name type="common">Rat hookworm</name>
    <dbReference type="NCBI Taxonomy" id="27835"/>
    <lineage>
        <taxon>Eukaryota</taxon>
        <taxon>Metazoa</taxon>
        <taxon>Ecdysozoa</taxon>
        <taxon>Nematoda</taxon>
        <taxon>Chromadorea</taxon>
        <taxon>Rhabditida</taxon>
        <taxon>Rhabditina</taxon>
        <taxon>Rhabditomorpha</taxon>
        <taxon>Strongyloidea</taxon>
        <taxon>Heligmosomidae</taxon>
        <taxon>Nippostrongylus</taxon>
    </lineage>
</organism>
<feature type="transmembrane region" description="Helical" evidence="3">
    <location>
        <begin position="6"/>
        <end position="29"/>
    </location>
</feature>
<evidence type="ECO:0000313" key="7">
    <source>
        <dbReference type="WBParaSite" id="NBR_0001522101-mRNA-1"/>
    </source>
</evidence>
<dbReference type="PANTHER" id="PTHR24637:SF377">
    <property type="entry name" value="COLLAGEN TYPE IX ALPHA 1 CHAIN"/>
    <property type="match status" value="1"/>
</dbReference>
<evidence type="ECO:0000256" key="3">
    <source>
        <dbReference type="SAM" id="Phobius"/>
    </source>
</evidence>
<keyword evidence="1" id="KW-0677">Repeat</keyword>
<gene>
    <name evidence="5" type="ORF">NBR_LOCUS15222</name>
</gene>
<evidence type="ECO:0000313" key="5">
    <source>
        <dbReference type="EMBL" id="VDL78816.1"/>
    </source>
</evidence>
<name>A0A0N4YES4_NIPBR</name>
<feature type="domain" description="Nematode cuticle collagen N-terminal" evidence="4">
    <location>
        <begin position="5"/>
        <end position="57"/>
    </location>
</feature>